<evidence type="ECO:0000313" key="1">
    <source>
        <dbReference type="EMBL" id="CAE22097.1"/>
    </source>
</evidence>
<proteinExistence type="predicted"/>
<dbReference type="EMBL" id="BX548175">
    <property type="protein sequence ID" value="CAE22097.1"/>
    <property type="molecule type" value="Genomic_DNA"/>
</dbReference>
<protein>
    <submittedName>
        <fullName evidence="1">Possible glycosyltransferase</fullName>
    </submittedName>
</protein>
<dbReference type="DNASU" id="1729238"/>
<dbReference type="Proteomes" id="UP000001423">
    <property type="component" value="Chromosome"/>
</dbReference>
<name>Q7V4M7_PROMM</name>
<organism evidence="1 2">
    <name type="scientific">Prochlorococcus marinus (strain MIT 9313)</name>
    <dbReference type="NCBI Taxonomy" id="74547"/>
    <lineage>
        <taxon>Bacteria</taxon>
        <taxon>Bacillati</taxon>
        <taxon>Cyanobacteriota</taxon>
        <taxon>Cyanophyceae</taxon>
        <taxon>Synechococcales</taxon>
        <taxon>Prochlorococcaceae</taxon>
        <taxon>Prochlorococcus</taxon>
    </lineage>
</organism>
<accession>Q7V4M7</accession>
<sequence length="314" mass="37226">MPLKRLNRFRLWLWETPPVYEIRGRCFQIKERLCGYPELHRAFRERTGYELSLHHPCTFHHKITVLKIRRSPRIFVRAVDKIFAKELALEWAHQHGFRLYVARTLAVTKDVSEIRWHELPQRFLIKATHRSGANLFVDQSQAFDLDALRVQSRAWLQYPYGVYKHEWAYWPVPRRLLIEELIEPVDGEELVDYKFHMSRGRCLMIQVNQGLRSGKRTIAILHPSWQLQPVKWVYPQPEVIPQRPDTFYEMLEMASAFSREFPYLRVDLYSVKQVMSGVMVSRVMFGEFTFFPGSGSESVDPFAFDLAIGKEIKL</sequence>
<dbReference type="InterPro" id="IPR029465">
    <property type="entry name" value="ATPgrasp_TupA"/>
</dbReference>
<dbReference type="KEGG" id="pmt:PMT_1922"/>
<dbReference type="GO" id="GO:0016740">
    <property type="term" value="F:transferase activity"/>
    <property type="evidence" value="ECO:0007669"/>
    <property type="project" value="UniProtKB-KW"/>
</dbReference>
<dbReference type="AlphaFoldDB" id="Q7V4M7"/>
<gene>
    <name evidence="1" type="ordered locus">PMT_1922</name>
</gene>
<evidence type="ECO:0000313" key="2">
    <source>
        <dbReference type="Proteomes" id="UP000001423"/>
    </source>
</evidence>
<keyword evidence="2" id="KW-1185">Reference proteome</keyword>
<dbReference type="HOGENOM" id="CLU_056705_0_0_3"/>
<dbReference type="eggNOG" id="COG3307">
    <property type="taxonomic scope" value="Bacteria"/>
</dbReference>
<dbReference type="Pfam" id="PF14305">
    <property type="entry name" value="ATPgrasp_TupA"/>
    <property type="match status" value="1"/>
</dbReference>
<keyword evidence="1" id="KW-0808">Transferase</keyword>
<reference evidence="1 2" key="1">
    <citation type="journal article" date="2003" name="Nature">
        <title>Genome divergence in two Prochlorococcus ecotypes reflects oceanic niche differentiation.</title>
        <authorList>
            <person name="Rocap G."/>
            <person name="Larimer F.W."/>
            <person name="Lamerdin J.E."/>
            <person name="Malfatti S."/>
            <person name="Chain P."/>
            <person name="Ahlgren N.A."/>
            <person name="Arellano A."/>
            <person name="Coleman M."/>
            <person name="Hauser L."/>
            <person name="Hess W.R."/>
            <person name="Johnson Z.I."/>
            <person name="Land M.L."/>
            <person name="Lindell D."/>
            <person name="Post A.F."/>
            <person name="Regala W."/>
            <person name="Shah M."/>
            <person name="Shaw S.L."/>
            <person name="Steglich C."/>
            <person name="Sullivan M.B."/>
            <person name="Ting C.S."/>
            <person name="Tolonen A."/>
            <person name="Webb E.A."/>
            <person name="Zinser E.R."/>
            <person name="Chisholm S.W."/>
        </authorList>
    </citation>
    <scope>NUCLEOTIDE SEQUENCE [LARGE SCALE GENOMIC DNA]</scope>
    <source>
        <strain evidence="2">MIT 9313</strain>
    </source>
</reference>